<accession>A0A7S1L8Y2</accession>
<feature type="domain" description="Alanine racemase C-terminal" evidence="6">
    <location>
        <begin position="263"/>
        <end position="422"/>
    </location>
</feature>
<dbReference type="InterPro" id="IPR009006">
    <property type="entry name" value="Ala_racemase/Decarboxylase_C"/>
</dbReference>
<feature type="binding site" evidence="5">
    <location>
        <position position="364"/>
    </location>
    <ligand>
        <name>substrate</name>
    </ligand>
</feature>
<evidence type="ECO:0000313" key="7">
    <source>
        <dbReference type="EMBL" id="CAD9097685.1"/>
    </source>
</evidence>
<sequence>MATGILRVSATAVAQNWTRIQKHVGDDVRVGGVVKANAYGLGVGPVATALYTAGCRDFFVVTLDEGVEVRECLAPVASNSGGPEPRVVIMGGVDLKRPASYLKHRLTPAINSMPQLQAFKAEAAKHEFTTDAFGVFLQIDSGMTRLGLDDGERAALLSDVAGTFGPDLRLDFVMSHLACADDATDDFNAMQRGNFETFVNQLRVAAGGTPHHAFKCTLANSFATFRDATLHRDMVRPGMALYGLKPNAWRPDGAEAPSPVLRTVHLTAPVIQVLQAPKGSRVSYSGRFTCERDSALAVVGIGAGDGFHRAIGHSGAAVYWTPAAAPPAPQSPIAATADATNTEPCGVDTPATTFRLPIVGTVCMDSCVVDLTDVPPEQRPAEGAQVEVIGPHQPPDQLGAFAGTIGYEILTSLGSRFRRIYE</sequence>
<dbReference type="PROSITE" id="PS00395">
    <property type="entry name" value="ALANINE_RACEMASE"/>
    <property type="match status" value="1"/>
</dbReference>
<dbReference type="PANTHER" id="PTHR30511">
    <property type="entry name" value="ALANINE RACEMASE"/>
    <property type="match status" value="1"/>
</dbReference>
<dbReference type="AlphaFoldDB" id="A0A7S1L8Y2"/>
<evidence type="ECO:0000256" key="4">
    <source>
        <dbReference type="PIRSR" id="PIRSR600821-50"/>
    </source>
</evidence>
<dbReference type="GO" id="GO:0005829">
    <property type="term" value="C:cytosol"/>
    <property type="evidence" value="ECO:0007669"/>
    <property type="project" value="TreeGrafter"/>
</dbReference>
<dbReference type="SUPFAM" id="SSF50621">
    <property type="entry name" value="Alanine racemase C-terminal domain-like"/>
    <property type="match status" value="2"/>
</dbReference>
<dbReference type="Pfam" id="PF00842">
    <property type="entry name" value="Ala_racemase_C"/>
    <property type="match status" value="2"/>
</dbReference>
<evidence type="ECO:0000256" key="5">
    <source>
        <dbReference type="PIRSR" id="PIRSR600821-52"/>
    </source>
</evidence>
<dbReference type="EMBL" id="HBGF01008027">
    <property type="protein sequence ID" value="CAD9097685.1"/>
    <property type="molecule type" value="Transcribed_RNA"/>
</dbReference>
<dbReference type="PANTHER" id="PTHR30511:SF0">
    <property type="entry name" value="ALANINE RACEMASE, CATABOLIC-RELATED"/>
    <property type="match status" value="1"/>
</dbReference>
<name>A0A7S1L8Y2_NEODS</name>
<proteinExistence type="inferred from homology"/>
<dbReference type="Gene3D" id="2.40.37.10">
    <property type="entry name" value="Lyase, Ornithine Decarboxylase, Chain A, domain 1"/>
    <property type="match status" value="1"/>
</dbReference>
<feature type="modified residue" description="N6-(pyridoxal phosphate)lysine" evidence="4">
    <location>
        <position position="35"/>
    </location>
</feature>
<keyword evidence="2 4" id="KW-0663">Pyridoxal phosphate</keyword>
<dbReference type="InterPro" id="IPR029066">
    <property type="entry name" value="PLP-binding_barrel"/>
</dbReference>
<evidence type="ECO:0000256" key="1">
    <source>
        <dbReference type="ARBA" id="ARBA00001933"/>
    </source>
</evidence>
<dbReference type="Gene3D" id="3.20.20.10">
    <property type="entry name" value="Alanine racemase"/>
    <property type="match status" value="1"/>
</dbReference>
<organism evidence="7">
    <name type="scientific">Neobodo designis</name>
    <name type="common">Flagellated protozoan</name>
    <name type="synonym">Bodo designis</name>
    <dbReference type="NCBI Taxonomy" id="312471"/>
    <lineage>
        <taxon>Eukaryota</taxon>
        <taxon>Discoba</taxon>
        <taxon>Euglenozoa</taxon>
        <taxon>Kinetoplastea</taxon>
        <taxon>Metakinetoplastina</taxon>
        <taxon>Neobodonida</taxon>
        <taxon>Neobodo</taxon>
    </lineage>
</organism>
<keyword evidence="3" id="KW-0413">Isomerase</keyword>
<dbReference type="SMART" id="SM01005">
    <property type="entry name" value="Ala_racemase_C"/>
    <property type="match status" value="1"/>
</dbReference>
<dbReference type="InterPro" id="IPR000821">
    <property type="entry name" value="Ala_racemase"/>
</dbReference>
<dbReference type="Pfam" id="PF01168">
    <property type="entry name" value="Ala_racemase_N"/>
    <property type="match status" value="1"/>
</dbReference>
<dbReference type="CDD" id="cd00430">
    <property type="entry name" value="PLPDE_III_AR"/>
    <property type="match status" value="1"/>
</dbReference>
<dbReference type="NCBIfam" id="TIGR00492">
    <property type="entry name" value="alr"/>
    <property type="match status" value="1"/>
</dbReference>
<dbReference type="InterPro" id="IPR011079">
    <property type="entry name" value="Ala_racemase_C"/>
</dbReference>
<dbReference type="PRINTS" id="PR00992">
    <property type="entry name" value="ALARACEMASE"/>
</dbReference>
<evidence type="ECO:0000256" key="2">
    <source>
        <dbReference type="ARBA" id="ARBA00022898"/>
    </source>
</evidence>
<dbReference type="SUPFAM" id="SSF51419">
    <property type="entry name" value="PLP-binding barrel"/>
    <property type="match status" value="1"/>
</dbReference>
<reference evidence="7" key="1">
    <citation type="submission" date="2021-01" db="EMBL/GenBank/DDBJ databases">
        <authorList>
            <person name="Corre E."/>
            <person name="Pelletier E."/>
            <person name="Niang G."/>
            <person name="Scheremetjew M."/>
            <person name="Finn R."/>
            <person name="Kale V."/>
            <person name="Holt S."/>
            <person name="Cochrane G."/>
            <person name="Meng A."/>
            <person name="Brown T."/>
            <person name="Cohen L."/>
        </authorList>
    </citation>
    <scope>NUCLEOTIDE SEQUENCE</scope>
    <source>
        <strain evidence="7">CCAP 1951/1</strain>
    </source>
</reference>
<dbReference type="InterPro" id="IPR020622">
    <property type="entry name" value="Ala_racemase_pyridoxalP-BS"/>
</dbReference>
<dbReference type="GO" id="GO:0030632">
    <property type="term" value="P:D-alanine biosynthetic process"/>
    <property type="evidence" value="ECO:0007669"/>
    <property type="project" value="TreeGrafter"/>
</dbReference>
<evidence type="ECO:0000256" key="3">
    <source>
        <dbReference type="ARBA" id="ARBA00023235"/>
    </source>
</evidence>
<dbReference type="GO" id="GO:0030170">
    <property type="term" value="F:pyridoxal phosphate binding"/>
    <property type="evidence" value="ECO:0007669"/>
    <property type="project" value="TreeGrafter"/>
</dbReference>
<evidence type="ECO:0000259" key="6">
    <source>
        <dbReference type="SMART" id="SM01005"/>
    </source>
</evidence>
<comment type="cofactor">
    <cofactor evidence="1 4">
        <name>pyridoxal 5'-phosphate</name>
        <dbReference type="ChEBI" id="CHEBI:597326"/>
    </cofactor>
</comment>
<dbReference type="InterPro" id="IPR001608">
    <property type="entry name" value="Ala_racemase_N"/>
</dbReference>
<dbReference type="GO" id="GO:0008784">
    <property type="term" value="F:alanine racemase activity"/>
    <property type="evidence" value="ECO:0007669"/>
    <property type="project" value="InterPro"/>
</dbReference>
<gene>
    <name evidence="7" type="ORF">NDES1114_LOCUS5433</name>
</gene>
<protein>
    <recommendedName>
        <fullName evidence="6">Alanine racemase C-terminal domain-containing protein</fullName>
    </recommendedName>
</protein>
<dbReference type="HAMAP" id="MF_01201">
    <property type="entry name" value="Ala_racemase"/>
    <property type="match status" value="1"/>
</dbReference>
<feature type="binding site" evidence="5">
    <location>
        <position position="145"/>
    </location>
    <ligand>
        <name>substrate</name>
    </ligand>
</feature>